<name>A0ABP8AQX1_9ACTN</name>
<comment type="caution">
    <text evidence="3">The sequence shown here is derived from an EMBL/GenBank/DDBJ whole genome shotgun (WGS) entry which is preliminary data.</text>
</comment>
<keyword evidence="2" id="KW-0472">Membrane</keyword>
<evidence type="ECO:0000256" key="2">
    <source>
        <dbReference type="SAM" id="Phobius"/>
    </source>
</evidence>
<dbReference type="Proteomes" id="UP001501251">
    <property type="component" value="Unassembled WGS sequence"/>
</dbReference>
<organism evidence="3 4">
    <name type="scientific">Streptosporangium oxazolinicum</name>
    <dbReference type="NCBI Taxonomy" id="909287"/>
    <lineage>
        <taxon>Bacteria</taxon>
        <taxon>Bacillati</taxon>
        <taxon>Actinomycetota</taxon>
        <taxon>Actinomycetes</taxon>
        <taxon>Streptosporangiales</taxon>
        <taxon>Streptosporangiaceae</taxon>
        <taxon>Streptosporangium</taxon>
    </lineage>
</organism>
<accession>A0ABP8AQX1</accession>
<feature type="transmembrane region" description="Helical" evidence="2">
    <location>
        <begin position="625"/>
        <end position="646"/>
    </location>
</feature>
<keyword evidence="2" id="KW-1133">Transmembrane helix</keyword>
<keyword evidence="2" id="KW-0812">Transmembrane</keyword>
<sequence>MSTVQLPFEWAVGGKPPGSGDDYRILACSQGLLSRDDFEEIRTVYTIGTSETLPQVVAAWVGSGDDAHLVLAIQTWSDEEDRRHRKIARTHYFCVPYARITQSPCPVSYEDLYHVLKGCPLPMDGQFAVHVPTLDSGAVAARVNGTVMSTAALLMTGQHVCVLGGEAVPMEERLRFLDTVAALLPYGMRARLTVSTWASSTAEHKIRLAFTQHVPARTYPITWGQLAEIPAHEEDAYRYLALLARHDPDAKLVDWLAARTEPLTFGRNGRSRALDLLRGFSLSSVPALMPPPTSAPPLPPTSALPPARPPAQESLEGLLTECADVLEHGSTAELRDVLGRLDGIVASRGQLISDDERARCQKIIRDRLLLSPKEGLPGELETLLHEVVRVAGYGVADAPARPGEITREVAQPAGMSATAIVRQPPPDPVASMKAAYQRGREELEATLRPLQTRDLVAMAARQPPDMRVVQIIRDELVKRGGDSAEDPEIADALREHGYLTDVLGALYSAGDRAQFDVLLDLLRAAYGPELRTKEFEEVLLSSGGRSGVLVAAAVTLFGTGAGEAVKKSALNLVRGSGLDPEIVDLVKKLLFGSESGVSHLTPAESSGKKKRFGDRRRDRPLIPPLTLYLLMIIFAVIALVEFFMLIPAPGR</sequence>
<proteinExistence type="predicted"/>
<evidence type="ECO:0000256" key="1">
    <source>
        <dbReference type="SAM" id="MobiDB-lite"/>
    </source>
</evidence>
<dbReference type="RefSeq" id="WP_344917821.1">
    <property type="nucleotide sequence ID" value="NZ_BAABAQ010000003.1"/>
</dbReference>
<evidence type="ECO:0000313" key="4">
    <source>
        <dbReference type="Proteomes" id="UP001501251"/>
    </source>
</evidence>
<gene>
    <name evidence="3" type="ORF">GCM10022252_23600</name>
</gene>
<keyword evidence="4" id="KW-1185">Reference proteome</keyword>
<feature type="compositionally biased region" description="Pro residues" evidence="1">
    <location>
        <begin position="291"/>
        <end position="309"/>
    </location>
</feature>
<feature type="region of interest" description="Disordered" evidence="1">
    <location>
        <begin position="291"/>
        <end position="312"/>
    </location>
</feature>
<reference evidence="4" key="1">
    <citation type="journal article" date="2019" name="Int. J. Syst. Evol. Microbiol.">
        <title>The Global Catalogue of Microorganisms (GCM) 10K type strain sequencing project: providing services to taxonomists for standard genome sequencing and annotation.</title>
        <authorList>
            <consortium name="The Broad Institute Genomics Platform"/>
            <consortium name="The Broad Institute Genome Sequencing Center for Infectious Disease"/>
            <person name="Wu L."/>
            <person name="Ma J."/>
        </authorList>
    </citation>
    <scope>NUCLEOTIDE SEQUENCE [LARGE SCALE GENOMIC DNA]</scope>
    <source>
        <strain evidence="4">JCM 17388</strain>
    </source>
</reference>
<protein>
    <submittedName>
        <fullName evidence="3">Uncharacterized protein</fullName>
    </submittedName>
</protein>
<evidence type="ECO:0000313" key="3">
    <source>
        <dbReference type="EMBL" id="GAA4188400.1"/>
    </source>
</evidence>
<dbReference type="EMBL" id="BAABAQ010000003">
    <property type="protein sequence ID" value="GAA4188400.1"/>
    <property type="molecule type" value="Genomic_DNA"/>
</dbReference>